<gene>
    <name evidence="1" type="ORF">PYH69_15385</name>
</gene>
<name>A0AAX3W438_MAMLE</name>
<dbReference type="Proteomes" id="UP001223261">
    <property type="component" value="Chromosome"/>
</dbReference>
<evidence type="ECO:0000313" key="1">
    <source>
        <dbReference type="EMBL" id="WHI60038.1"/>
    </source>
</evidence>
<dbReference type="Pfam" id="PF03013">
    <property type="entry name" value="Pyr_excise"/>
    <property type="match status" value="1"/>
</dbReference>
<reference evidence="1" key="1">
    <citation type="journal article" date="2023" name="Antibiotics">
        <title>Prevalence and Molecular Characterization of Methicillin-Resistant Staphylococci (MRS) and Mammaliicocci (MRM) in Dromedary Camels from Algeria: First Detection of SCCmec-mecC Hybrid in Methicillin-Resistant Mammaliicoccus lentus.</title>
        <authorList>
            <person name="Belhout C."/>
            <person name="Boyen F."/>
            <person name="Vereecke N."/>
            <person name="Theuns S."/>
            <person name="Taibi N."/>
            <person name="Stegger M."/>
            <person name="de la Fe-Rodriguez P.Y."/>
            <person name="Bouayad L."/>
            <person name="Elgroud R."/>
            <person name="Butaye P."/>
        </authorList>
    </citation>
    <scope>NUCLEOTIDE SEQUENCE</scope>
    <source>
        <strain evidence="1">7048</strain>
    </source>
</reference>
<dbReference type="AlphaFoldDB" id="A0AAX3W438"/>
<dbReference type="RefSeq" id="WP_282862268.1">
    <property type="nucleotide sequence ID" value="NZ_CP118848.1"/>
</dbReference>
<protein>
    <submittedName>
        <fullName evidence="1">Pyrimidine dimer DNA glycosylase/endonuclease V</fullName>
    </submittedName>
</protein>
<dbReference type="EMBL" id="CP118848">
    <property type="protein sequence ID" value="WHI60038.1"/>
    <property type="molecule type" value="Genomic_DNA"/>
</dbReference>
<evidence type="ECO:0000313" key="2">
    <source>
        <dbReference type="Proteomes" id="UP001223261"/>
    </source>
</evidence>
<dbReference type="InterPro" id="IPR004260">
    <property type="entry name" value="Pyr-dimer_DNA_glycosylase"/>
</dbReference>
<proteinExistence type="predicted"/>
<accession>A0AAX3W438</accession>
<sequence length="157" mass="18688">MQIFRVSSNHEISAKYLDNRRLSKQILELYQIIRVCLAHMELIEGNTKYIHLPIVQHVYNDGNPYIIDTFQLLKEMNKEHIRRGGKRSESFKQDLSNLALIIDKNRSHFSDKNLPPFYVYGNDKIYGDTAYEEYIKLLYYKWQNDKIPARCNCLINI</sequence>
<organism evidence="1 2">
    <name type="scientific">Mammaliicoccus lentus</name>
    <name type="common">Staphylococcus lentus</name>
    <dbReference type="NCBI Taxonomy" id="42858"/>
    <lineage>
        <taxon>Bacteria</taxon>
        <taxon>Bacillati</taxon>
        <taxon>Bacillota</taxon>
        <taxon>Bacilli</taxon>
        <taxon>Bacillales</taxon>
        <taxon>Staphylococcaceae</taxon>
        <taxon>Mammaliicoccus</taxon>
    </lineage>
</organism>